<proteinExistence type="predicted"/>
<protein>
    <submittedName>
        <fullName evidence="1">10225_t:CDS:1</fullName>
    </submittedName>
</protein>
<dbReference type="Proteomes" id="UP000789525">
    <property type="component" value="Unassembled WGS sequence"/>
</dbReference>
<comment type="caution">
    <text evidence="1">The sequence shown here is derived from an EMBL/GenBank/DDBJ whole genome shotgun (WGS) entry which is preliminary data.</text>
</comment>
<gene>
    <name evidence="1" type="ORF">ACOLOM_LOCUS2368</name>
</gene>
<accession>A0ACA9KSD0</accession>
<reference evidence="1" key="1">
    <citation type="submission" date="2021-06" db="EMBL/GenBank/DDBJ databases">
        <authorList>
            <person name="Kallberg Y."/>
            <person name="Tangrot J."/>
            <person name="Rosling A."/>
        </authorList>
    </citation>
    <scope>NUCLEOTIDE SEQUENCE</scope>
    <source>
        <strain evidence="1">CL356</strain>
    </source>
</reference>
<organism evidence="1 2">
    <name type="scientific">Acaulospora colombiana</name>
    <dbReference type="NCBI Taxonomy" id="27376"/>
    <lineage>
        <taxon>Eukaryota</taxon>
        <taxon>Fungi</taxon>
        <taxon>Fungi incertae sedis</taxon>
        <taxon>Mucoromycota</taxon>
        <taxon>Glomeromycotina</taxon>
        <taxon>Glomeromycetes</taxon>
        <taxon>Diversisporales</taxon>
        <taxon>Acaulosporaceae</taxon>
        <taxon>Acaulospora</taxon>
    </lineage>
</organism>
<name>A0ACA9KSD0_9GLOM</name>
<keyword evidence="2" id="KW-1185">Reference proteome</keyword>
<evidence type="ECO:0000313" key="2">
    <source>
        <dbReference type="Proteomes" id="UP000789525"/>
    </source>
</evidence>
<dbReference type="EMBL" id="CAJVPT010003036">
    <property type="protein sequence ID" value="CAG8490731.1"/>
    <property type="molecule type" value="Genomic_DNA"/>
</dbReference>
<sequence length="443" mass="51626">MDSKKDSISEKEYNFFVNEERPTPTEFFKKFNCTSKKTAASIWYSALKEVLTIRDDLKLVNIEQNYKDGKYKQAIDDYFKTSVLEKEKTYIDKTLTKKTSKAIQRRMSDLLPEENGDQVRPKRPRLLKESQQNDNSILDSKINQSSEDFEYHDTRKRHKIFHSWEDVIDKVDFRGTSKEDWIVEGCNLSDEFRNFQQLTIRQVKENPYLCYKQDIQKILCLSNIMLIERTKPSYLTVTSAIWDKIFRRQLAPSLSPVVNNMALEYSSMLNSFALMRDIQDVWCANFSKVAELNDQDKDKFCQAQIIFRNFLLLNSKGVNTNNEDTFVHETLHDLFREIFHDPMFELIWANSESSSSTSDKENSRGKKPDFKILTNTRDEILFGEAKPKDSSSILINKDFVKLSNFQANSLDELVKSPSRSTYCRMPISSPKPAKIAIIGLPSK</sequence>
<evidence type="ECO:0000313" key="1">
    <source>
        <dbReference type="EMBL" id="CAG8490731.1"/>
    </source>
</evidence>